<dbReference type="InterPro" id="IPR010359">
    <property type="entry name" value="IrrE_HExxH"/>
</dbReference>
<evidence type="ECO:0000259" key="1">
    <source>
        <dbReference type="Pfam" id="PF06114"/>
    </source>
</evidence>
<protein>
    <recommendedName>
        <fullName evidence="1">IrrE N-terminal-like domain-containing protein</fullName>
    </recommendedName>
</protein>
<evidence type="ECO:0000313" key="2">
    <source>
        <dbReference type="EMBL" id="MBB3773723.1"/>
    </source>
</evidence>
<reference evidence="2 3" key="1">
    <citation type="submission" date="2020-08" db="EMBL/GenBank/DDBJ databases">
        <title>Genomic Encyclopedia of Type Strains, Phase IV (KMG-IV): sequencing the most valuable type-strain genomes for metagenomic binning, comparative biology and taxonomic classification.</title>
        <authorList>
            <person name="Goeker M."/>
        </authorList>
    </citation>
    <scope>NUCLEOTIDE SEQUENCE [LARGE SCALE GENOMIC DNA]</scope>
    <source>
        <strain evidence="2 3">DSM 5895</strain>
    </source>
</reference>
<dbReference type="AlphaFoldDB" id="A0A839ZFV8"/>
<dbReference type="RefSeq" id="WP_183191935.1">
    <property type="nucleotide sequence ID" value="NZ_JACICD010000014.1"/>
</dbReference>
<gene>
    <name evidence="2" type="ORF">FHS55_004367</name>
</gene>
<dbReference type="EMBL" id="JACICD010000014">
    <property type="protein sequence ID" value="MBB3773723.1"/>
    <property type="molecule type" value="Genomic_DNA"/>
</dbReference>
<dbReference type="PANTHER" id="PTHR43236">
    <property type="entry name" value="ANTITOXIN HIGA1"/>
    <property type="match status" value="1"/>
</dbReference>
<feature type="domain" description="IrrE N-terminal-like" evidence="1">
    <location>
        <begin position="36"/>
        <end position="165"/>
    </location>
</feature>
<dbReference type="Gene3D" id="1.10.10.2910">
    <property type="match status" value="1"/>
</dbReference>
<dbReference type="Proteomes" id="UP000533469">
    <property type="component" value="Unassembled WGS sequence"/>
</dbReference>
<comment type="caution">
    <text evidence="2">The sequence shown here is derived from an EMBL/GenBank/DDBJ whole genome shotgun (WGS) entry which is preliminary data.</text>
</comment>
<dbReference type="Pfam" id="PF06114">
    <property type="entry name" value="Peptidase_M78"/>
    <property type="match status" value="1"/>
</dbReference>
<evidence type="ECO:0000313" key="3">
    <source>
        <dbReference type="Proteomes" id="UP000533469"/>
    </source>
</evidence>
<keyword evidence="3" id="KW-1185">Reference proteome</keyword>
<name>A0A839ZFV8_9HYPH</name>
<dbReference type="PANTHER" id="PTHR43236:SF1">
    <property type="entry name" value="BLL7220 PROTEIN"/>
    <property type="match status" value="1"/>
</dbReference>
<proteinExistence type="predicted"/>
<accession>A0A839ZFV8</accession>
<organism evidence="2 3">
    <name type="scientific">Ancylobacter tetraedralis</name>
    <dbReference type="NCBI Taxonomy" id="217068"/>
    <lineage>
        <taxon>Bacteria</taxon>
        <taxon>Pseudomonadati</taxon>
        <taxon>Pseudomonadota</taxon>
        <taxon>Alphaproteobacteria</taxon>
        <taxon>Hyphomicrobiales</taxon>
        <taxon>Xanthobacteraceae</taxon>
        <taxon>Ancylobacter</taxon>
    </lineage>
</organism>
<sequence>MSWRRGFKTEANRIALRVRAQMGLPPEAPIDPVLVCERYDIQLIKLSDHDRQSPFLRTDSSCFSAVTVPCGLTTAIVHNDSHHPYRQRSNICHELAHCFLGHECTPPLTPEGERARDGSIEAEANYLAGTLLLTNEGAWHVMCRQLAVEAQHLYGVSGAMLNYRLRVSGAQTRYSRSGAYLLGAR</sequence>
<dbReference type="InterPro" id="IPR052345">
    <property type="entry name" value="Rad_response_metalloprotease"/>
</dbReference>